<keyword evidence="3" id="KW-1185">Reference proteome</keyword>
<evidence type="ECO:0000256" key="1">
    <source>
        <dbReference type="SAM" id="MobiDB-lite"/>
    </source>
</evidence>
<dbReference type="EMBL" id="JACJII010000001">
    <property type="protein sequence ID" value="MBA9001611.1"/>
    <property type="molecule type" value="Genomic_DNA"/>
</dbReference>
<evidence type="ECO:0000313" key="3">
    <source>
        <dbReference type="Proteomes" id="UP000539313"/>
    </source>
</evidence>
<feature type="region of interest" description="Disordered" evidence="1">
    <location>
        <begin position="26"/>
        <end position="59"/>
    </location>
</feature>
<reference evidence="2 3" key="1">
    <citation type="submission" date="2020-08" db="EMBL/GenBank/DDBJ databases">
        <title>Sequencing the genomes of 1000 actinobacteria strains.</title>
        <authorList>
            <person name="Klenk H.-P."/>
        </authorList>
    </citation>
    <scope>NUCLEOTIDE SEQUENCE [LARGE SCALE GENOMIC DNA]</scope>
    <source>
        <strain evidence="2 3">DSM 45823</strain>
    </source>
</reference>
<evidence type="ECO:0000313" key="2">
    <source>
        <dbReference type="EMBL" id="MBA9001611.1"/>
    </source>
</evidence>
<dbReference type="Proteomes" id="UP000539313">
    <property type="component" value="Unassembled WGS sequence"/>
</dbReference>
<organism evidence="2 3">
    <name type="scientific">Thermomonospora cellulosilytica</name>
    <dbReference type="NCBI Taxonomy" id="1411118"/>
    <lineage>
        <taxon>Bacteria</taxon>
        <taxon>Bacillati</taxon>
        <taxon>Actinomycetota</taxon>
        <taxon>Actinomycetes</taxon>
        <taxon>Streptosporangiales</taxon>
        <taxon>Thermomonosporaceae</taxon>
        <taxon>Thermomonospora</taxon>
    </lineage>
</organism>
<feature type="compositionally biased region" description="Basic residues" evidence="1">
    <location>
        <begin position="47"/>
        <end position="59"/>
    </location>
</feature>
<proteinExistence type="predicted"/>
<accession>A0A7W3MTH8</accession>
<comment type="caution">
    <text evidence="2">The sequence shown here is derived from an EMBL/GenBank/DDBJ whole genome shotgun (WGS) entry which is preliminary data.</text>
</comment>
<name>A0A7W3MTH8_9ACTN</name>
<dbReference type="AlphaFoldDB" id="A0A7W3MTH8"/>
<dbReference type="RefSeq" id="WP_182708996.1">
    <property type="nucleotide sequence ID" value="NZ_JACJII010000001.1"/>
</dbReference>
<protein>
    <submittedName>
        <fullName evidence="2">Uncharacterized protein</fullName>
    </submittedName>
</protein>
<sequence>MVGAVRPDVDLADVRAAMTGCLAMERQRRATGSPGRPARYCSPACRQKAHRRRKAALGR</sequence>
<gene>
    <name evidence="2" type="ORF">HNR21_000493</name>
</gene>